<feature type="transmembrane region" description="Helical" evidence="6">
    <location>
        <begin position="75"/>
        <end position="93"/>
    </location>
</feature>
<evidence type="ECO:0000256" key="3">
    <source>
        <dbReference type="ARBA" id="ARBA00022692"/>
    </source>
</evidence>
<comment type="caution">
    <text evidence="8">The sequence shown here is derived from an EMBL/GenBank/DDBJ whole genome shotgun (WGS) entry which is preliminary data.</text>
</comment>
<dbReference type="PANTHER" id="PTHR38459">
    <property type="entry name" value="PROPHAGE BACTOPRENOL-LINKED GLUCOSE TRANSLOCASE HOMOLOG"/>
    <property type="match status" value="1"/>
</dbReference>
<comment type="subcellular location">
    <subcellularLocation>
        <location evidence="1">Membrane</location>
        <topology evidence="1">Multi-pass membrane protein</topology>
    </subcellularLocation>
</comment>
<dbReference type="EMBL" id="JAPZVI010000011">
    <property type="protein sequence ID" value="MCZ8402931.1"/>
    <property type="molecule type" value="Genomic_DNA"/>
</dbReference>
<organism evidence="8 9">
    <name type="scientific">Alcaligenes xylosoxydans xylosoxydans</name>
    <name type="common">Achromobacter xylosoxidans</name>
    <dbReference type="NCBI Taxonomy" id="85698"/>
    <lineage>
        <taxon>Bacteria</taxon>
        <taxon>Pseudomonadati</taxon>
        <taxon>Pseudomonadota</taxon>
        <taxon>Betaproteobacteria</taxon>
        <taxon>Burkholderiales</taxon>
        <taxon>Alcaligenaceae</taxon>
        <taxon>Achromobacter</taxon>
    </lineage>
</organism>
<dbReference type="KEGG" id="axx:ERS451415_00730"/>
<keyword evidence="5 6" id="KW-0472">Membrane</keyword>
<gene>
    <name evidence="8" type="ORF">O9570_15875</name>
</gene>
<keyword evidence="3 6" id="KW-0812">Transmembrane</keyword>
<evidence type="ECO:0000256" key="6">
    <source>
        <dbReference type="SAM" id="Phobius"/>
    </source>
</evidence>
<name>A0A0D6FWU0_ALCXX</name>
<reference evidence="8" key="1">
    <citation type="submission" date="2022-12" db="EMBL/GenBank/DDBJ databases">
        <authorList>
            <person name="Voronina O.L."/>
            <person name="Kunda M.S."/>
            <person name="Ryzhova N."/>
            <person name="Aksenova E.I."/>
        </authorList>
    </citation>
    <scope>NUCLEOTIDE SEQUENCE</scope>
    <source>
        <strain evidence="8">SCCH136:Ach223948</strain>
    </source>
</reference>
<protein>
    <submittedName>
        <fullName evidence="8">GtrA family protein</fullName>
    </submittedName>
</protein>
<evidence type="ECO:0000256" key="5">
    <source>
        <dbReference type="ARBA" id="ARBA00023136"/>
    </source>
</evidence>
<dbReference type="GO" id="GO:0005886">
    <property type="term" value="C:plasma membrane"/>
    <property type="evidence" value="ECO:0007669"/>
    <property type="project" value="TreeGrafter"/>
</dbReference>
<evidence type="ECO:0000256" key="2">
    <source>
        <dbReference type="ARBA" id="ARBA00009399"/>
    </source>
</evidence>
<evidence type="ECO:0000313" key="8">
    <source>
        <dbReference type="EMBL" id="MCZ8402931.1"/>
    </source>
</evidence>
<evidence type="ECO:0000256" key="1">
    <source>
        <dbReference type="ARBA" id="ARBA00004141"/>
    </source>
</evidence>
<evidence type="ECO:0000259" key="7">
    <source>
        <dbReference type="Pfam" id="PF04138"/>
    </source>
</evidence>
<keyword evidence="4 6" id="KW-1133">Transmembrane helix</keyword>
<dbReference type="InterPro" id="IPR051401">
    <property type="entry name" value="GtrA_CellWall_Glycosyl"/>
</dbReference>
<dbReference type="PANTHER" id="PTHR38459:SF1">
    <property type="entry name" value="PROPHAGE BACTOPRENOL-LINKED GLUCOSE TRANSLOCASE HOMOLOG"/>
    <property type="match status" value="1"/>
</dbReference>
<dbReference type="GO" id="GO:0000271">
    <property type="term" value="P:polysaccharide biosynthetic process"/>
    <property type="evidence" value="ECO:0007669"/>
    <property type="project" value="InterPro"/>
</dbReference>
<proteinExistence type="inferred from homology"/>
<dbReference type="PROSITE" id="PS51257">
    <property type="entry name" value="PROKAR_LIPOPROTEIN"/>
    <property type="match status" value="1"/>
</dbReference>
<dbReference type="GeneID" id="75274421"/>
<dbReference type="Proteomes" id="UP001141992">
    <property type="component" value="Unassembled WGS sequence"/>
</dbReference>
<dbReference type="Pfam" id="PF04138">
    <property type="entry name" value="GtrA_DPMS_TM"/>
    <property type="match status" value="1"/>
</dbReference>
<feature type="transmembrane region" description="Helical" evidence="6">
    <location>
        <begin position="35"/>
        <end position="54"/>
    </location>
</feature>
<feature type="transmembrane region" description="Helical" evidence="6">
    <location>
        <begin position="99"/>
        <end position="118"/>
    </location>
</feature>
<accession>A0A0D6FWU0</accession>
<evidence type="ECO:0000256" key="4">
    <source>
        <dbReference type="ARBA" id="ARBA00022989"/>
    </source>
</evidence>
<dbReference type="AlphaFoldDB" id="A0A0D6FWU0"/>
<sequence>MRALLQQVSLFIAVGCAAAATHWGVAVACVEGLGAAPLLANLLGWLVAFVVSFSGHYRLTFRHSKTPWTIAVRRFFFISAVGFIINESAYAWLLRVTSVPYDVLLALILIALAVATFITSRLWAFRHRPAA</sequence>
<comment type="similarity">
    <text evidence="2">Belongs to the GtrA family.</text>
</comment>
<dbReference type="eggNOG" id="COG2246">
    <property type="taxonomic scope" value="Bacteria"/>
</dbReference>
<dbReference type="RefSeq" id="WP_006388703.1">
    <property type="nucleotide sequence ID" value="NZ_CP025774.1"/>
</dbReference>
<dbReference type="InterPro" id="IPR007267">
    <property type="entry name" value="GtrA_DPMS_TM"/>
</dbReference>
<feature type="domain" description="GtrA/DPMS transmembrane" evidence="7">
    <location>
        <begin position="11"/>
        <end position="125"/>
    </location>
</feature>
<evidence type="ECO:0000313" key="9">
    <source>
        <dbReference type="Proteomes" id="UP001141992"/>
    </source>
</evidence>